<dbReference type="PaxDb" id="3827-XP_004511110.1"/>
<accession>A0A1S2YWN7</accession>
<reference evidence="2" key="2">
    <citation type="submission" date="2025-08" db="UniProtKB">
        <authorList>
            <consortium name="RefSeq"/>
        </authorList>
    </citation>
    <scope>IDENTIFICATION</scope>
    <source>
        <tissue evidence="2">Etiolated seedlings</tissue>
    </source>
</reference>
<name>A0A1S2YWN7_CICAR</name>
<dbReference type="InterPro" id="IPR004158">
    <property type="entry name" value="DUF247_pln"/>
</dbReference>
<organism evidence="1 2">
    <name type="scientific">Cicer arietinum</name>
    <name type="common">Chickpea</name>
    <name type="synonym">Garbanzo</name>
    <dbReference type="NCBI Taxonomy" id="3827"/>
    <lineage>
        <taxon>Eukaryota</taxon>
        <taxon>Viridiplantae</taxon>
        <taxon>Streptophyta</taxon>
        <taxon>Embryophyta</taxon>
        <taxon>Tracheophyta</taxon>
        <taxon>Spermatophyta</taxon>
        <taxon>Magnoliopsida</taxon>
        <taxon>eudicotyledons</taxon>
        <taxon>Gunneridae</taxon>
        <taxon>Pentapetalae</taxon>
        <taxon>rosids</taxon>
        <taxon>fabids</taxon>
        <taxon>Fabales</taxon>
        <taxon>Fabaceae</taxon>
        <taxon>Papilionoideae</taxon>
        <taxon>50 kb inversion clade</taxon>
        <taxon>NPAAA clade</taxon>
        <taxon>Hologalegina</taxon>
        <taxon>IRL clade</taxon>
        <taxon>Cicereae</taxon>
        <taxon>Cicer</taxon>
    </lineage>
</organism>
<protein>
    <submittedName>
        <fullName evidence="2">UPF0481 protein At3g47200-like</fullName>
    </submittedName>
</protein>
<dbReference type="RefSeq" id="XP_004511110.1">
    <property type="nucleotide sequence ID" value="XM_004511053.3"/>
</dbReference>
<reference evidence="1" key="1">
    <citation type="journal article" date="2013" name="Nat. Biotechnol.">
        <title>Draft genome sequence of chickpea (Cicer arietinum) provides a resource for trait improvement.</title>
        <authorList>
            <person name="Varshney R.K."/>
            <person name="Song C."/>
            <person name="Saxena R.K."/>
            <person name="Azam S."/>
            <person name="Yu S."/>
            <person name="Sharpe A.G."/>
            <person name="Cannon S."/>
            <person name="Baek J."/>
            <person name="Rosen B.D."/>
            <person name="Tar'an B."/>
            <person name="Millan T."/>
            <person name="Zhang X."/>
            <person name="Ramsay L.D."/>
            <person name="Iwata A."/>
            <person name="Wang Y."/>
            <person name="Nelson W."/>
            <person name="Farmer A.D."/>
            <person name="Gaur P.M."/>
            <person name="Soderlund C."/>
            <person name="Penmetsa R.V."/>
            <person name="Xu C."/>
            <person name="Bharti A.K."/>
            <person name="He W."/>
            <person name="Winter P."/>
            <person name="Zhao S."/>
            <person name="Hane J.K."/>
            <person name="Carrasquilla-Garcia N."/>
            <person name="Condie J.A."/>
            <person name="Upadhyaya H.D."/>
            <person name="Luo M.C."/>
            <person name="Thudi M."/>
            <person name="Gowda C.L."/>
            <person name="Singh N.P."/>
            <person name="Lichtenzveig J."/>
            <person name="Gali K.K."/>
            <person name="Rubio J."/>
            <person name="Nadarajan N."/>
            <person name="Dolezel J."/>
            <person name="Bansal K.C."/>
            <person name="Xu X."/>
            <person name="Edwards D."/>
            <person name="Zhang G."/>
            <person name="Kahl G."/>
            <person name="Gil J."/>
            <person name="Singh K.B."/>
            <person name="Datta S.K."/>
            <person name="Jackson S.A."/>
            <person name="Wang J."/>
            <person name="Cook D.R."/>
        </authorList>
    </citation>
    <scope>NUCLEOTIDE SEQUENCE [LARGE SCALE GENOMIC DNA]</scope>
    <source>
        <strain evidence="1">cv. CDC Frontier</strain>
    </source>
</reference>
<sequence>MEENIMKERLAQLKEAQQRFHQNNQISIPKIQRVPQLLRQNKRFYKYCTPKIISFGPIHHNSESLKEGHRYKLLWTSPFVATYARKIDQDDNQACQLLLKKIEDDINKLKNMFHEDVAEGYNDNDLSWMLFVDGCALLHFMENVDDQRPQELNLKLDQLMNIWRDVMLLENQLPMKLLEILCEDWRTDLEFLFQNYLGKGKSKHDGMYLIPLKNYKYIHILDYSRSIFLSSFLNTLDYEENNQIETQSKEMSTTKWE</sequence>
<evidence type="ECO:0000313" key="1">
    <source>
        <dbReference type="Proteomes" id="UP000087171"/>
    </source>
</evidence>
<proteinExistence type="predicted"/>
<dbReference type="OrthoDB" id="1849062at2759"/>
<gene>
    <name evidence="2" type="primary">LOC101494016</name>
</gene>
<dbReference type="Proteomes" id="UP000087171">
    <property type="component" value="Chromosome Ca7"/>
</dbReference>
<dbReference type="STRING" id="3827.A0A1S2YWN7"/>
<dbReference type="PANTHER" id="PTHR31549:SF225">
    <property type="entry name" value="DUF247 DOMAIN PROTEIN"/>
    <property type="match status" value="1"/>
</dbReference>
<dbReference type="eggNOG" id="ENOG502QTFS">
    <property type="taxonomic scope" value="Eukaryota"/>
</dbReference>
<evidence type="ECO:0000313" key="2">
    <source>
        <dbReference type="RefSeq" id="XP_004511110.1"/>
    </source>
</evidence>
<keyword evidence="1" id="KW-1185">Reference proteome</keyword>
<dbReference type="AlphaFoldDB" id="A0A1S2YWN7"/>
<dbReference type="Pfam" id="PF03140">
    <property type="entry name" value="DUF247"/>
    <property type="match status" value="1"/>
</dbReference>
<dbReference type="PANTHER" id="PTHR31549">
    <property type="entry name" value="PROTEIN, PUTATIVE (DUF247)-RELATED-RELATED"/>
    <property type="match status" value="1"/>
</dbReference>